<dbReference type="PANTHER" id="PTHR43319">
    <property type="entry name" value="BETA-LACTAMASE-RELATED"/>
    <property type="match status" value="1"/>
</dbReference>
<evidence type="ECO:0000313" key="4">
    <source>
        <dbReference type="Proteomes" id="UP000751190"/>
    </source>
</evidence>
<protein>
    <recommendedName>
        <fullName evidence="2">Beta-lactamase-related domain-containing protein</fullName>
    </recommendedName>
</protein>
<dbReference type="SUPFAM" id="SSF56601">
    <property type="entry name" value="beta-lactamase/transpeptidase-like"/>
    <property type="match status" value="1"/>
</dbReference>
<feature type="region of interest" description="Disordered" evidence="1">
    <location>
        <begin position="652"/>
        <end position="691"/>
    </location>
</feature>
<organism evidence="3 4">
    <name type="scientific">Diacronema lutheri</name>
    <name type="common">Unicellular marine alga</name>
    <name type="synonym">Monochrysis lutheri</name>
    <dbReference type="NCBI Taxonomy" id="2081491"/>
    <lineage>
        <taxon>Eukaryota</taxon>
        <taxon>Haptista</taxon>
        <taxon>Haptophyta</taxon>
        <taxon>Pavlovophyceae</taxon>
        <taxon>Pavlovales</taxon>
        <taxon>Pavlovaceae</taxon>
        <taxon>Diacronema</taxon>
    </lineage>
</organism>
<accession>A0A8J6C568</accession>
<feature type="domain" description="Beta-lactamase-related" evidence="2">
    <location>
        <begin position="37"/>
        <end position="173"/>
    </location>
</feature>
<proteinExistence type="predicted"/>
<dbReference type="Pfam" id="PF00144">
    <property type="entry name" value="Beta-lactamase"/>
    <property type="match status" value="1"/>
</dbReference>
<dbReference type="Proteomes" id="UP000751190">
    <property type="component" value="Unassembled WGS sequence"/>
</dbReference>
<dbReference type="PANTHER" id="PTHR43319:SF3">
    <property type="entry name" value="BETA-LACTAMASE-RELATED DOMAIN-CONTAINING PROTEIN"/>
    <property type="match status" value="1"/>
</dbReference>
<evidence type="ECO:0000313" key="3">
    <source>
        <dbReference type="EMBL" id="KAG8457895.1"/>
    </source>
</evidence>
<dbReference type="InterPro" id="IPR052907">
    <property type="entry name" value="Beta-lactamase/esterase"/>
</dbReference>
<dbReference type="InterPro" id="IPR012338">
    <property type="entry name" value="Beta-lactam/transpept-like"/>
</dbReference>
<keyword evidence="4" id="KW-1185">Reference proteome</keyword>
<comment type="caution">
    <text evidence="3">The sequence shown here is derived from an EMBL/GenBank/DDBJ whole genome shotgun (WGS) entry which is preliminary data.</text>
</comment>
<feature type="region of interest" description="Disordered" evidence="1">
    <location>
        <begin position="608"/>
        <end position="627"/>
    </location>
</feature>
<sequence length="759" mass="76995">MRPFTVCARAPPPHEVLAAAPAVSSIDDELNRAACALIDSLLASGAEVGLHAIAYHRGHLVLDVVAGVHARQDAPVDASGNLVFEPVTPETRFMCFSVSKGVAATVIARALQRPDAELSPRGAPPGGLAAVDDYPDPYDRPVASLWPEFAQHGKASVTIGDALSHRAGLRPLLVAPVEVVAAALSATPLCASAGAALVSAARAGLARAACTVTRALGLPPLAPSGAGAAAAAWCDVALGASGGAEAAAAADMATLAAEAEVCGEEWIASAVPAWQYDRAAPRALYHPTSWSWLALGLAARLRHSADAAVRLAPCPPPARGGCARSHMRDGVRELAHALRVPPSHLRIGELRFGEGGARSGAAAGGGVGGATLGGGGGARLSHDAEERNIALLLRPYKLPPLPGAPFADCARFAAAWLLSAARLDARDTAAAPSVAARPPAAGRWRQGDGGRAVAAGRWRLGVRVLFALCLLPVALWLCVSRWLLFAVCARAWCWLECACLCCAANCRAFLALALPSSNLIATARPLGRLYGALANGGVCEGSAQVISPQLLAALCAHMMDARRDAPPPGPLARVLPCGRYACGFSPFLPAIVEAGLRAAAQRRARESGDADEWVDAHTSVEQPVEQPVELRARAPAAAGADSACARKPAASPTASFASRSDASGSAPDLSGASGGVGGAALPPPSHPQSGACGARRCVLGHNGVGGCVAYADVDAGLGFVLLKNGYSPEAAGAFDPAGPGLCASARALDALVRAHLPAE</sequence>
<evidence type="ECO:0000259" key="2">
    <source>
        <dbReference type="Pfam" id="PF00144"/>
    </source>
</evidence>
<gene>
    <name evidence="3" type="ORF">KFE25_011961</name>
</gene>
<dbReference type="AlphaFoldDB" id="A0A8J6C568"/>
<name>A0A8J6C568_DIALT</name>
<dbReference type="Gene3D" id="3.40.710.10">
    <property type="entry name" value="DD-peptidase/beta-lactamase superfamily"/>
    <property type="match status" value="2"/>
</dbReference>
<evidence type="ECO:0000256" key="1">
    <source>
        <dbReference type="SAM" id="MobiDB-lite"/>
    </source>
</evidence>
<dbReference type="EMBL" id="JAGTXO010000060">
    <property type="protein sequence ID" value="KAG8457895.1"/>
    <property type="molecule type" value="Genomic_DNA"/>
</dbReference>
<feature type="compositionally biased region" description="Polar residues" evidence="1">
    <location>
        <begin position="652"/>
        <end position="663"/>
    </location>
</feature>
<dbReference type="OrthoDB" id="5946976at2759"/>
<dbReference type="InterPro" id="IPR001466">
    <property type="entry name" value="Beta-lactam-related"/>
</dbReference>
<reference evidence="3" key="1">
    <citation type="submission" date="2021-05" db="EMBL/GenBank/DDBJ databases">
        <title>The genome of the haptophyte Pavlova lutheri (Diacronema luteri, Pavlovales) - a model for lipid biosynthesis in eukaryotic algae.</title>
        <authorList>
            <person name="Hulatt C.J."/>
            <person name="Posewitz M.C."/>
        </authorList>
    </citation>
    <scope>NUCLEOTIDE SEQUENCE</scope>
    <source>
        <strain evidence="3">NIVA-4/92</strain>
    </source>
</reference>